<dbReference type="OrthoDB" id="5509251at2"/>
<dbReference type="InterPro" id="IPR012433">
    <property type="entry name" value="Imm11"/>
</dbReference>
<gene>
    <name evidence="3" type="ORF">D7W81_18005</name>
</gene>
<evidence type="ECO:0000313" key="3">
    <source>
        <dbReference type="EMBL" id="RKH64735.1"/>
    </source>
</evidence>
<accession>A0A3A8QEQ6</accession>
<dbReference type="EMBL" id="RAWK01000101">
    <property type="protein sequence ID" value="RKH64735.1"/>
    <property type="molecule type" value="Genomic_DNA"/>
</dbReference>
<name>A0A3A8QEQ6_9BACT</name>
<evidence type="ECO:0000313" key="4">
    <source>
        <dbReference type="Proteomes" id="UP000267003"/>
    </source>
</evidence>
<feature type="domain" description="Immunity MXAN-0049 protein" evidence="2">
    <location>
        <begin position="46"/>
        <end position="196"/>
    </location>
</feature>
<sequence>MTMRYFLLQEDRSLEDRWQLGGFQTLGGQQQHGGLQGIPVELEAGVRVFPRKEGLAPDFNLMSGGVPVVSERVAAVFRALAPDDVQLIPAEIEEQTEPWFLLNATRHFACVDEEASEEAQPRYSVTVLAERYEPVVEWDSSFYLFIHGLRLDASKVEGAKVFRLAGALEMLVVSEELRAALEATGGTGMSFQDVSDVRSLDPESRARGVKVREAWQQARASRLAFLQGLGTRVKGPVELLDLHSAWPRARGSARELSRPGGRSLLVTDGLSDPFVGATEPSVGFGMELALETDEPVEGLEGGPESGWQRHLLMLTANRIAEDGELRARLAQGPVLLVLDTSIPKFLLNQHGQGAVLLGMKAETLPERFTLPAGEVRLVTVKALLGTEFDWLSSGDGTAPALAELFARSEHGHLSTGARPPVVEGPPAKEPERPAPPPPSTRYFMLTEDGAFFRREVFDALRGPPGGDFDSDAYRTGQSLPRQDGLRISLAKPGLTRDYALVEFTLPVVTARLVEVLQAVAPGDVEAIPVTVDGREAPSFLLNVTRLVRCIDDEASREVRRYTKEDGGPPPGWQAYAWLRGPRIHSFRVKGAKVFRPWGWPFALIVTGEVKAALEAAGFTGMRFTQVEGPTPDEQTSEAVAERALEAAARANAARDEVWRGLGTLDEDYLPSPGSGLWPGREGQRRIQRPGGRTLFVTHGLSSPFLSDPSPSVGLGVELALEVEGPLEDTAAFDPQGMWPARLLSAVSYALAINPVALGALALDFMMVEVIADGMPASLLTQDGGVFVLLERASAPLPEFFSLPAGEVRLITAKVLLPEELRWTRDGKGTEKELLQRLAEAGVDTVYREGRKPVV</sequence>
<protein>
    <recommendedName>
        <fullName evidence="2">Immunity MXAN-0049 protein domain-containing protein</fullName>
    </recommendedName>
</protein>
<keyword evidence="4" id="KW-1185">Reference proteome</keyword>
<feature type="region of interest" description="Disordered" evidence="1">
    <location>
        <begin position="411"/>
        <end position="439"/>
    </location>
</feature>
<feature type="domain" description="Immunity MXAN-0049 protein" evidence="2">
    <location>
        <begin position="493"/>
        <end position="627"/>
    </location>
</feature>
<evidence type="ECO:0000256" key="1">
    <source>
        <dbReference type="SAM" id="MobiDB-lite"/>
    </source>
</evidence>
<organism evidence="3 4">
    <name type="scientific">Corallococcus aberystwythensis</name>
    <dbReference type="NCBI Taxonomy" id="2316722"/>
    <lineage>
        <taxon>Bacteria</taxon>
        <taxon>Pseudomonadati</taxon>
        <taxon>Myxococcota</taxon>
        <taxon>Myxococcia</taxon>
        <taxon>Myxococcales</taxon>
        <taxon>Cystobacterineae</taxon>
        <taxon>Myxococcaceae</taxon>
        <taxon>Corallococcus</taxon>
    </lineage>
</organism>
<proteinExistence type="predicted"/>
<dbReference type="Pfam" id="PF07791">
    <property type="entry name" value="Imm11"/>
    <property type="match status" value="2"/>
</dbReference>
<reference evidence="4" key="1">
    <citation type="submission" date="2018-09" db="EMBL/GenBank/DDBJ databases">
        <authorList>
            <person name="Livingstone P.G."/>
            <person name="Whitworth D.E."/>
        </authorList>
    </citation>
    <scope>NUCLEOTIDE SEQUENCE [LARGE SCALE GENOMIC DNA]</scope>
    <source>
        <strain evidence="4">AB050A</strain>
    </source>
</reference>
<dbReference type="AlphaFoldDB" id="A0A3A8QEQ6"/>
<comment type="caution">
    <text evidence="3">The sequence shown here is derived from an EMBL/GenBank/DDBJ whole genome shotgun (WGS) entry which is preliminary data.</text>
</comment>
<dbReference type="Proteomes" id="UP000267003">
    <property type="component" value="Unassembled WGS sequence"/>
</dbReference>
<evidence type="ECO:0000259" key="2">
    <source>
        <dbReference type="Pfam" id="PF07791"/>
    </source>
</evidence>
<dbReference type="RefSeq" id="WP_120556626.1">
    <property type="nucleotide sequence ID" value="NZ_RAWK01000101.1"/>
</dbReference>